<sequence length="146" mass="16559">MSAYELLSAEGAIAKRESGQELTAGVTANAVILKDKRHMNYKFYQFITNNVRFAVNNMRDPHEGLAAKLLFIDGKKYLKAQQYMEKGYRKDVPSISATTFAVKRRRAIVNIANSLKINRTLDFVVIDYGRGRNKEGEIGLRMPEVN</sequence>
<dbReference type="Proteomes" id="UP001229409">
    <property type="component" value="Unassembled WGS sequence"/>
</dbReference>
<accession>A0AAP3ZYK5</accession>
<evidence type="ECO:0000313" key="1">
    <source>
        <dbReference type="EMBL" id="MDH2331823.1"/>
    </source>
</evidence>
<dbReference type="AlphaFoldDB" id="A0AAP3ZYK5"/>
<organism evidence="1 2">
    <name type="scientific">Paenibacillus polymyxa</name>
    <name type="common">Bacillus polymyxa</name>
    <dbReference type="NCBI Taxonomy" id="1406"/>
    <lineage>
        <taxon>Bacteria</taxon>
        <taxon>Bacillati</taxon>
        <taxon>Bacillota</taxon>
        <taxon>Bacilli</taxon>
        <taxon>Bacillales</taxon>
        <taxon>Paenibacillaceae</taxon>
        <taxon>Paenibacillus</taxon>
    </lineage>
</organism>
<dbReference type="EMBL" id="JARVWT010000004">
    <property type="protein sequence ID" value="MDH2331823.1"/>
    <property type="molecule type" value="Genomic_DNA"/>
</dbReference>
<proteinExistence type="predicted"/>
<reference evidence="1" key="1">
    <citation type="submission" date="2023-04" db="EMBL/GenBank/DDBJ databases">
        <title>Uncovering the Secrets of Slow-Growing Bacteria in Tropical Savanna Soil through Cultivation and Genomic Analysis.</title>
        <authorList>
            <person name="Goncalves O.S."/>
            <person name="Santana M.F."/>
        </authorList>
    </citation>
    <scope>NUCLEOTIDE SEQUENCE</scope>
    <source>
        <strain evidence="1">ANTI</strain>
    </source>
</reference>
<gene>
    <name evidence="1" type="ORF">QDS18_13195</name>
</gene>
<evidence type="ECO:0000313" key="2">
    <source>
        <dbReference type="Proteomes" id="UP001229409"/>
    </source>
</evidence>
<comment type="caution">
    <text evidence="1">The sequence shown here is derived from an EMBL/GenBank/DDBJ whole genome shotgun (WGS) entry which is preliminary data.</text>
</comment>
<name>A0AAP3ZYK5_PAEPO</name>
<protein>
    <submittedName>
        <fullName evidence="1">Uncharacterized protein</fullName>
    </submittedName>
</protein>